<dbReference type="InterPro" id="IPR008250">
    <property type="entry name" value="ATPase_P-typ_transduc_dom_A_sf"/>
</dbReference>
<dbReference type="PRINTS" id="PR00119">
    <property type="entry name" value="CATATPASE"/>
</dbReference>
<dbReference type="PROSITE" id="PS00154">
    <property type="entry name" value="ATPASE_E1_E2"/>
    <property type="match status" value="1"/>
</dbReference>
<dbReference type="InterPro" id="IPR059000">
    <property type="entry name" value="ATPase_P-type_domA"/>
</dbReference>
<evidence type="ECO:0000256" key="4">
    <source>
        <dbReference type="ARBA" id="ARBA00022475"/>
    </source>
</evidence>
<evidence type="ECO:0000256" key="15">
    <source>
        <dbReference type="SAM" id="MobiDB-lite"/>
    </source>
</evidence>
<dbReference type="GO" id="GO:0055070">
    <property type="term" value="P:copper ion homeostasis"/>
    <property type="evidence" value="ECO:0007669"/>
    <property type="project" value="TreeGrafter"/>
</dbReference>
<dbReference type="PANTHER" id="PTHR43520:SF5">
    <property type="entry name" value="CATION-TRANSPORTING P-TYPE ATPASE-RELATED"/>
    <property type="match status" value="1"/>
</dbReference>
<feature type="compositionally biased region" description="Basic and acidic residues" evidence="15">
    <location>
        <begin position="80"/>
        <end position="89"/>
    </location>
</feature>
<dbReference type="EMBL" id="REFS01000005">
    <property type="protein sequence ID" value="RMB13430.1"/>
    <property type="molecule type" value="Genomic_DNA"/>
</dbReference>
<dbReference type="Gene3D" id="3.40.50.1000">
    <property type="entry name" value="HAD superfamily/HAD-like"/>
    <property type="match status" value="1"/>
</dbReference>
<dbReference type="SFLD" id="SFLDF00027">
    <property type="entry name" value="p-type_atpase"/>
    <property type="match status" value="1"/>
</dbReference>
<keyword evidence="12 16" id="KW-1133">Transmembrane helix</keyword>
<evidence type="ECO:0000256" key="12">
    <source>
        <dbReference type="ARBA" id="ARBA00022989"/>
    </source>
</evidence>
<keyword evidence="5" id="KW-0597">Phosphoprotein</keyword>
<evidence type="ECO:0000313" key="19">
    <source>
        <dbReference type="Proteomes" id="UP000277326"/>
    </source>
</evidence>
<feature type="region of interest" description="Disordered" evidence="15">
    <location>
        <begin position="745"/>
        <end position="773"/>
    </location>
</feature>
<dbReference type="InterPro" id="IPR036412">
    <property type="entry name" value="HAD-like_sf"/>
</dbReference>
<feature type="region of interest" description="Disordered" evidence="15">
    <location>
        <begin position="1"/>
        <end position="25"/>
    </location>
</feature>
<keyword evidence="11" id="KW-1278">Translocase</keyword>
<dbReference type="InterPro" id="IPR027256">
    <property type="entry name" value="P-typ_ATPase_IB"/>
</dbReference>
<dbReference type="InterPro" id="IPR023298">
    <property type="entry name" value="ATPase_P-typ_TM_dom_sf"/>
</dbReference>
<dbReference type="Proteomes" id="UP000277326">
    <property type="component" value="Unassembled WGS sequence"/>
</dbReference>
<dbReference type="NCBIfam" id="TIGR01511">
    <property type="entry name" value="ATPase-IB1_Cu"/>
    <property type="match status" value="1"/>
</dbReference>
<dbReference type="InterPro" id="IPR023299">
    <property type="entry name" value="ATPase_P-typ_cyto_dom_N"/>
</dbReference>
<feature type="domain" description="P-type ATPase A" evidence="17">
    <location>
        <begin position="229"/>
        <end position="328"/>
    </location>
</feature>
<dbReference type="AlphaFoldDB" id="A0A3M0CYD6"/>
<feature type="transmembrane region" description="Helical" evidence="16">
    <location>
        <begin position="133"/>
        <end position="154"/>
    </location>
</feature>
<evidence type="ECO:0000256" key="6">
    <source>
        <dbReference type="ARBA" id="ARBA00022692"/>
    </source>
</evidence>
<dbReference type="NCBIfam" id="TIGR01494">
    <property type="entry name" value="ATPase_P-type"/>
    <property type="match status" value="1"/>
</dbReference>
<dbReference type="FunFam" id="2.70.150.10:FF:000002">
    <property type="entry name" value="Copper-transporting ATPase 1, putative"/>
    <property type="match status" value="1"/>
</dbReference>
<comment type="subcellular location">
    <subcellularLocation>
        <location evidence="1">Cell membrane</location>
        <topology evidence="1">Multi-pass membrane protein</topology>
    </subcellularLocation>
</comment>
<dbReference type="SFLD" id="SFLDG00002">
    <property type="entry name" value="C1.7:_P-type_atpase_like"/>
    <property type="match status" value="1"/>
</dbReference>
<feature type="compositionally biased region" description="Basic and acidic residues" evidence="15">
    <location>
        <begin position="745"/>
        <end position="767"/>
    </location>
</feature>
<keyword evidence="3" id="KW-0813">Transport</keyword>
<feature type="transmembrane region" description="Helical" evidence="16">
    <location>
        <begin position="712"/>
        <end position="731"/>
    </location>
</feature>
<name>A0A3M0CYD6_9EURY</name>
<evidence type="ECO:0000256" key="11">
    <source>
        <dbReference type="ARBA" id="ARBA00022967"/>
    </source>
</evidence>
<organism evidence="18 19">
    <name type="scientific">Haloplanus aerogenes</name>
    <dbReference type="NCBI Taxonomy" id="660522"/>
    <lineage>
        <taxon>Archaea</taxon>
        <taxon>Methanobacteriati</taxon>
        <taxon>Methanobacteriota</taxon>
        <taxon>Stenosarchaea group</taxon>
        <taxon>Halobacteria</taxon>
        <taxon>Halobacteriales</taxon>
        <taxon>Haloferacaceae</taxon>
        <taxon>Haloplanus</taxon>
    </lineage>
</organism>
<evidence type="ECO:0000256" key="8">
    <source>
        <dbReference type="ARBA" id="ARBA00022741"/>
    </source>
</evidence>
<evidence type="ECO:0000256" key="3">
    <source>
        <dbReference type="ARBA" id="ARBA00022448"/>
    </source>
</evidence>
<feature type="transmembrane region" description="Helical" evidence="16">
    <location>
        <begin position="377"/>
        <end position="399"/>
    </location>
</feature>
<keyword evidence="13" id="KW-0406">Ion transport</keyword>
<evidence type="ECO:0000256" key="10">
    <source>
        <dbReference type="ARBA" id="ARBA00022842"/>
    </source>
</evidence>
<dbReference type="Pfam" id="PF00702">
    <property type="entry name" value="Hydrolase"/>
    <property type="match status" value="1"/>
</dbReference>
<keyword evidence="9" id="KW-0067">ATP-binding</keyword>
<dbReference type="SFLD" id="SFLDS00003">
    <property type="entry name" value="Haloacid_Dehalogenase"/>
    <property type="match status" value="1"/>
</dbReference>
<comment type="similarity">
    <text evidence="2">Belongs to the cation transport ATPase (P-type) (TC 3.A.3) family. Type IB subfamily.</text>
</comment>
<feature type="compositionally biased region" description="Polar residues" evidence="15">
    <location>
        <begin position="1"/>
        <end position="13"/>
    </location>
</feature>
<keyword evidence="14 16" id="KW-0472">Membrane</keyword>
<keyword evidence="6 16" id="KW-0812">Transmembrane</keyword>
<keyword evidence="4" id="KW-1003">Cell membrane</keyword>
<dbReference type="SUPFAM" id="SSF56784">
    <property type="entry name" value="HAD-like"/>
    <property type="match status" value="1"/>
</dbReference>
<dbReference type="GO" id="GO:0005524">
    <property type="term" value="F:ATP binding"/>
    <property type="evidence" value="ECO:0007669"/>
    <property type="project" value="UniProtKB-KW"/>
</dbReference>
<dbReference type="InterPro" id="IPR023214">
    <property type="entry name" value="HAD_sf"/>
</dbReference>
<dbReference type="PANTHER" id="PTHR43520">
    <property type="entry name" value="ATP7, ISOFORM B"/>
    <property type="match status" value="1"/>
</dbReference>
<dbReference type="GO" id="GO:0016887">
    <property type="term" value="F:ATP hydrolysis activity"/>
    <property type="evidence" value="ECO:0007669"/>
    <property type="project" value="InterPro"/>
</dbReference>
<feature type="region of interest" description="Disordered" evidence="15">
    <location>
        <begin position="44"/>
        <end position="89"/>
    </location>
</feature>
<dbReference type="InterPro" id="IPR044492">
    <property type="entry name" value="P_typ_ATPase_HD_dom"/>
</dbReference>
<keyword evidence="7" id="KW-0479">Metal-binding</keyword>
<sequence length="773" mass="82574">MNEQSGFTPPDESSPTRRPARHATGPVRCCRLCQLEADDEARVAVRSAAPEHGHSHAGTDHARPGAAEHPSGHEQGAPGDGDHGAHTDHTGHEQLFRRRFWVSLALSIPVVVFSEFVQNVLGYSAPAVPGSVWIPPVLSVVVFVYGGVPFLSMARTELKNREPGMMMLISLAITVAFTYSIASLFLEGTTPFFWELVTLIDVMLLGHWMEMRSVRQASGALDELAKLMFDTAERVTESGDTEMVPVSDLSEGDVVLIRPGASVPADGEVVEGESSVDESMITGESRPVDTEPGSEVVAGTVNQDGSLRVRVTKTGDETALAGIMRLVEEAQTSKSRTQLLADRAAGWLFYVALAVAGITAVAWGVTEGFDVAVLERVVTVLVIACPHALGLAVPLVVAINTSTAAKNGMLVRDRIAMEEARKLDTVMFDKTGTLTKGEQGVVGVETAEGWDDERAFSVATAIEADSEHMIARAIHNAADERGIDHARATGFENLRGLGVRASVDGERYHVGGPNLLDRFDVERPDAIATFATESGANAQTVVYLVRDESAVVAAFALADVVREESRETVRVLHAMGIEVAMLTGDSEDVAAAVSEELGIDQYFAEVLPEEKDTKVEQLQQEGKLVAMVGDGVNDAPALARADVGIAIGSGTDVAIESGDIILVENDPLGVVRLITLSKASYRKMQENLVWATGYNVFALPLAAGVLAPVGILLSPAVGAVFMSLSTIIVAINARRLHNVDLSVRSDHRRGSEKSHDYPNNDAHRPTESDAPDQ</sequence>
<dbReference type="InterPro" id="IPR018303">
    <property type="entry name" value="ATPase_P-typ_P_site"/>
</dbReference>
<feature type="transmembrane region" description="Helical" evidence="16">
    <location>
        <begin position="166"/>
        <end position="186"/>
    </location>
</feature>
<dbReference type="GO" id="GO:0005507">
    <property type="term" value="F:copper ion binding"/>
    <property type="evidence" value="ECO:0007669"/>
    <property type="project" value="TreeGrafter"/>
</dbReference>
<evidence type="ECO:0000256" key="13">
    <source>
        <dbReference type="ARBA" id="ARBA00023065"/>
    </source>
</evidence>
<dbReference type="NCBIfam" id="TIGR01525">
    <property type="entry name" value="ATPase-IB_hvy"/>
    <property type="match status" value="1"/>
</dbReference>
<dbReference type="Gene3D" id="3.40.1110.10">
    <property type="entry name" value="Calcium-transporting ATPase, cytoplasmic domain N"/>
    <property type="match status" value="1"/>
</dbReference>
<dbReference type="SUPFAM" id="SSF81653">
    <property type="entry name" value="Calcium ATPase, transduction domain A"/>
    <property type="match status" value="1"/>
</dbReference>
<feature type="region of interest" description="Disordered" evidence="15">
    <location>
        <begin position="266"/>
        <end position="293"/>
    </location>
</feature>
<evidence type="ECO:0000256" key="5">
    <source>
        <dbReference type="ARBA" id="ARBA00022553"/>
    </source>
</evidence>
<evidence type="ECO:0000256" key="1">
    <source>
        <dbReference type="ARBA" id="ARBA00004651"/>
    </source>
</evidence>
<evidence type="ECO:0000256" key="14">
    <source>
        <dbReference type="ARBA" id="ARBA00023136"/>
    </source>
</evidence>
<dbReference type="SUPFAM" id="SSF81665">
    <property type="entry name" value="Calcium ATPase, transmembrane domain M"/>
    <property type="match status" value="1"/>
</dbReference>
<gene>
    <name evidence="18" type="ORF">ATH50_2763</name>
</gene>
<dbReference type="GO" id="GO:0043682">
    <property type="term" value="F:P-type divalent copper transporter activity"/>
    <property type="evidence" value="ECO:0007669"/>
    <property type="project" value="TreeGrafter"/>
</dbReference>
<reference evidence="18 19" key="1">
    <citation type="journal article" date="2015" name="Stand. Genomic Sci.">
        <title>Genomic Encyclopedia of Bacterial and Archaeal Type Strains, Phase III: the genomes of soil and plant-associated and newly described type strains.</title>
        <authorList>
            <person name="Whitman W.B."/>
            <person name="Woyke T."/>
            <person name="Klenk H.P."/>
            <person name="Zhou Y."/>
            <person name="Lilburn T.G."/>
            <person name="Beck B.J."/>
            <person name="De Vos P."/>
            <person name="Vandamme P."/>
            <person name="Eisen J.A."/>
            <person name="Garrity G."/>
            <person name="Hugenholtz P."/>
            <person name="Kyrpides N.C."/>
        </authorList>
    </citation>
    <scope>NUCLEOTIDE SEQUENCE [LARGE SCALE GENOMIC DNA]</scope>
    <source>
        <strain evidence="18 19">CGMCC 1.10124</strain>
    </source>
</reference>
<protein>
    <submittedName>
        <fullName evidence="18">Cu2+-exporting ATPase</fullName>
    </submittedName>
</protein>
<dbReference type="Pfam" id="PF00122">
    <property type="entry name" value="E1-E2_ATPase"/>
    <property type="match status" value="1"/>
</dbReference>
<dbReference type="InterPro" id="IPR001757">
    <property type="entry name" value="P_typ_ATPase"/>
</dbReference>
<keyword evidence="8" id="KW-0547">Nucleotide-binding</keyword>
<evidence type="ECO:0000256" key="2">
    <source>
        <dbReference type="ARBA" id="ARBA00006024"/>
    </source>
</evidence>
<accession>A0A3M0CYD6</accession>
<evidence type="ECO:0000313" key="18">
    <source>
        <dbReference type="EMBL" id="RMB13430.1"/>
    </source>
</evidence>
<feature type="transmembrane region" description="Helical" evidence="16">
    <location>
        <begin position="344"/>
        <end position="365"/>
    </location>
</feature>
<dbReference type="Gene3D" id="2.70.150.10">
    <property type="entry name" value="Calcium-transporting ATPase, cytoplasmic transduction domain A"/>
    <property type="match status" value="1"/>
</dbReference>
<feature type="transmembrane region" description="Helical" evidence="16">
    <location>
        <begin position="688"/>
        <end position="706"/>
    </location>
</feature>
<feature type="transmembrane region" description="Helical" evidence="16">
    <location>
        <begin position="192"/>
        <end position="209"/>
    </location>
</feature>
<comment type="caution">
    <text evidence="18">The sequence shown here is derived from an EMBL/GenBank/DDBJ whole genome shotgun (WGS) entry which is preliminary data.</text>
</comment>
<evidence type="ECO:0000256" key="16">
    <source>
        <dbReference type="SAM" id="Phobius"/>
    </source>
</evidence>
<dbReference type="GO" id="GO:0005886">
    <property type="term" value="C:plasma membrane"/>
    <property type="evidence" value="ECO:0007669"/>
    <property type="project" value="UniProtKB-SubCell"/>
</dbReference>
<proteinExistence type="inferred from homology"/>
<feature type="transmembrane region" description="Helical" evidence="16">
    <location>
        <begin position="100"/>
        <end position="121"/>
    </location>
</feature>
<dbReference type="PRINTS" id="PR00120">
    <property type="entry name" value="HATPASE"/>
</dbReference>
<keyword evidence="10" id="KW-0460">Magnesium</keyword>
<evidence type="ECO:0000259" key="17">
    <source>
        <dbReference type="Pfam" id="PF00122"/>
    </source>
</evidence>
<evidence type="ECO:0000256" key="9">
    <source>
        <dbReference type="ARBA" id="ARBA00022840"/>
    </source>
</evidence>
<evidence type="ECO:0000256" key="7">
    <source>
        <dbReference type="ARBA" id="ARBA00022723"/>
    </source>
</evidence>
<feature type="compositionally biased region" description="Basic and acidic residues" evidence="15">
    <location>
        <begin position="49"/>
        <end position="63"/>
    </location>
</feature>